<comment type="caution">
    <text evidence="4">The sequence shown here is derived from an EMBL/GenBank/DDBJ whole genome shotgun (WGS) entry which is preliminary data.</text>
</comment>
<dbReference type="Pfam" id="PF00201">
    <property type="entry name" value="UDPGT"/>
    <property type="match status" value="1"/>
</dbReference>
<dbReference type="SUPFAM" id="SSF53756">
    <property type="entry name" value="UDP-Glycosyltransferase/glycogen phosphorylase"/>
    <property type="match status" value="1"/>
</dbReference>
<evidence type="ECO:0000256" key="3">
    <source>
        <dbReference type="ARBA" id="ARBA00022679"/>
    </source>
</evidence>
<gene>
    <name evidence="4" type="ORF">OBRU01_20025</name>
</gene>
<dbReference type="AlphaFoldDB" id="A0A0L7KP41"/>
<dbReference type="InterPro" id="IPR002213">
    <property type="entry name" value="UDP_glucos_trans"/>
</dbReference>
<protein>
    <submittedName>
        <fullName evidence="4">Phenol UDP-glucosyltransferase</fullName>
    </submittedName>
</protein>
<sequence>MVLVEFLASVFECPFIWSSSLEPHTMVLRLIDEIPNPAYIPDHMSPLNPPFSFRERVDELMNVLKLYRIRWNMTVKENKAWTEAYSPALAIRGRKLPPYDEVKFNGSLMFGNSHVSAGLPVPLPQNYINIGGYHIDNNAPHGVIYFSLGTMMKGSTLPEELKRGFLRTFNELEQTFINIKRAVAKGFGKQVMIGYDADVKLKEAIDDILQDPK</sequence>
<keyword evidence="2" id="KW-0328">Glycosyltransferase</keyword>
<accession>A0A0L7KP41</accession>
<dbReference type="STRING" id="104452.A0A0L7KP41"/>
<name>A0A0L7KP41_OPEBR</name>
<keyword evidence="3 4" id="KW-0808">Transferase</keyword>
<dbReference type="PANTHER" id="PTHR48043">
    <property type="entry name" value="EG:EG0003.4 PROTEIN-RELATED"/>
    <property type="match status" value="1"/>
</dbReference>
<dbReference type="PANTHER" id="PTHR48043:SF114">
    <property type="entry name" value="IP04436P-RELATED"/>
    <property type="match status" value="1"/>
</dbReference>
<keyword evidence="5" id="KW-1185">Reference proteome</keyword>
<proteinExistence type="inferred from homology"/>
<dbReference type="EMBL" id="JTDY01007630">
    <property type="protein sequence ID" value="KOB65062.1"/>
    <property type="molecule type" value="Genomic_DNA"/>
</dbReference>
<reference evidence="4 5" key="1">
    <citation type="journal article" date="2015" name="Genome Biol. Evol.">
        <title>The genome of winter moth (Operophtera brumata) provides a genomic perspective on sexual dimorphism and phenology.</title>
        <authorList>
            <person name="Derks M.F."/>
            <person name="Smit S."/>
            <person name="Salis L."/>
            <person name="Schijlen E."/>
            <person name="Bossers A."/>
            <person name="Mateman C."/>
            <person name="Pijl A.S."/>
            <person name="de Ridder D."/>
            <person name="Groenen M.A."/>
            <person name="Visser M.E."/>
            <person name="Megens H.J."/>
        </authorList>
    </citation>
    <scope>NUCLEOTIDE SEQUENCE [LARGE SCALE GENOMIC DNA]</scope>
    <source>
        <strain evidence="4">WM2013NL</strain>
        <tissue evidence="4">Head and thorax</tissue>
    </source>
</reference>
<dbReference type="Proteomes" id="UP000037510">
    <property type="component" value="Unassembled WGS sequence"/>
</dbReference>
<evidence type="ECO:0000313" key="5">
    <source>
        <dbReference type="Proteomes" id="UP000037510"/>
    </source>
</evidence>
<organism evidence="4 5">
    <name type="scientific">Operophtera brumata</name>
    <name type="common">Winter moth</name>
    <name type="synonym">Phalaena brumata</name>
    <dbReference type="NCBI Taxonomy" id="104452"/>
    <lineage>
        <taxon>Eukaryota</taxon>
        <taxon>Metazoa</taxon>
        <taxon>Ecdysozoa</taxon>
        <taxon>Arthropoda</taxon>
        <taxon>Hexapoda</taxon>
        <taxon>Insecta</taxon>
        <taxon>Pterygota</taxon>
        <taxon>Neoptera</taxon>
        <taxon>Endopterygota</taxon>
        <taxon>Lepidoptera</taxon>
        <taxon>Glossata</taxon>
        <taxon>Ditrysia</taxon>
        <taxon>Geometroidea</taxon>
        <taxon>Geometridae</taxon>
        <taxon>Larentiinae</taxon>
        <taxon>Operophtera</taxon>
    </lineage>
</organism>
<dbReference type="GO" id="GO:0008194">
    <property type="term" value="F:UDP-glycosyltransferase activity"/>
    <property type="evidence" value="ECO:0007669"/>
    <property type="project" value="InterPro"/>
</dbReference>
<evidence type="ECO:0000256" key="1">
    <source>
        <dbReference type="ARBA" id="ARBA00009995"/>
    </source>
</evidence>
<comment type="similarity">
    <text evidence="1">Belongs to the UDP-glycosyltransferase family.</text>
</comment>
<dbReference type="InterPro" id="IPR050271">
    <property type="entry name" value="UDP-glycosyltransferase"/>
</dbReference>
<evidence type="ECO:0000256" key="2">
    <source>
        <dbReference type="ARBA" id="ARBA00022676"/>
    </source>
</evidence>
<evidence type="ECO:0000313" key="4">
    <source>
        <dbReference type="EMBL" id="KOB65062.1"/>
    </source>
</evidence>